<sequence>MDFITLDKTKKLIKRVESMTKLREDILDNPQLDSNIVALRTIGRSGFPEWWSKEHDKAYLIGIAEWGLNRGDLYVKAALPAANALALFWMKEAIAMKRFYALCECVLDPSKKRGSGGNRRTNFTAPIAPIASSKNSAKVESDFDDDVDFNPKKSKPKSSRANGLSSSASALALSYRLEMNTTYRL</sequence>
<proteinExistence type="predicted"/>
<evidence type="ECO:0000313" key="3">
    <source>
        <dbReference type="Proteomes" id="UP001211907"/>
    </source>
</evidence>
<dbReference type="AlphaFoldDB" id="A0AAD5T3I2"/>
<dbReference type="EMBL" id="JADGJH010000458">
    <property type="protein sequence ID" value="KAJ3128558.1"/>
    <property type="molecule type" value="Genomic_DNA"/>
</dbReference>
<gene>
    <name evidence="2" type="ORF">HK100_009100</name>
</gene>
<accession>A0AAD5T3I2</accession>
<keyword evidence="3" id="KW-1185">Reference proteome</keyword>
<name>A0AAD5T3I2_9FUNG</name>
<dbReference type="Gene3D" id="1.10.10.60">
    <property type="entry name" value="Homeodomain-like"/>
    <property type="match status" value="1"/>
</dbReference>
<feature type="region of interest" description="Disordered" evidence="1">
    <location>
        <begin position="136"/>
        <end position="164"/>
    </location>
</feature>
<reference evidence="2" key="1">
    <citation type="submission" date="2020-05" db="EMBL/GenBank/DDBJ databases">
        <title>Phylogenomic resolution of chytrid fungi.</title>
        <authorList>
            <person name="Stajich J.E."/>
            <person name="Amses K."/>
            <person name="Simmons R."/>
            <person name="Seto K."/>
            <person name="Myers J."/>
            <person name="Bonds A."/>
            <person name="Quandt C.A."/>
            <person name="Barry K."/>
            <person name="Liu P."/>
            <person name="Grigoriev I."/>
            <person name="Longcore J.E."/>
            <person name="James T.Y."/>
        </authorList>
    </citation>
    <scope>NUCLEOTIDE SEQUENCE</scope>
    <source>
        <strain evidence="2">JEL0513</strain>
    </source>
</reference>
<dbReference type="Proteomes" id="UP001211907">
    <property type="component" value="Unassembled WGS sequence"/>
</dbReference>
<evidence type="ECO:0000256" key="1">
    <source>
        <dbReference type="SAM" id="MobiDB-lite"/>
    </source>
</evidence>
<protein>
    <submittedName>
        <fullName evidence="2">Uncharacterized protein</fullName>
    </submittedName>
</protein>
<evidence type="ECO:0000313" key="2">
    <source>
        <dbReference type="EMBL" id="KAJ3128558.1"/>
    </source>
</evidence>
<comment type="caution">
    <text evidence="2">The sequence shown here is derived from an EMBL/GenBank/DDBJ whole genome shotgun (WGS) entry which is preliminary data.</text>
</comment>
<organism evidence="2 3">
    <name type="scientific">Physocladia obscura</name>
    <dbReference type="NCBI Taxonomy" id="109957"/>
    <lineage>
        <taxon>Eukaryota</taxon>
        <taxon>Fungi</taxon>
        <taxon>Fungi incertae sedis</taxon>
        <taxon>Chytridiomycota</taxon>
        <taxon>Chytridiomycota incertae sedis</taxon>
        <taxon>Chytridiomycetes</taxon>
        <taxon>Chytridiales</taxon>
        <taxon>Chytriomycetaceae</taxon>
        <taxon>Physocladia</taxon>
    </lineage>
</organism>